<accession>A0A5J4WAW8</accession>
<sequence length="241" mass="27134">MEKSSQIQTAFPVSISTAKLQTLANWAHFQLTAKQFAAFQAESGTLLPLFWGIHPYLENDSQWVGIENVNVECILITADLLSFGRLATKVGIVAGIGIFGAAAVFSWLLGSEIKMALLISLLDDLESMEKLNSHKANNQFSFAAINYMASPSEQMIHLQSQHISVMLQKICSDWLVYLLKQNQWFWQHWVQMGEDLMHFAEEILSQTYNGFVSVKFTDERECASIGDKALSTLVFGDWKVF</sequence>
<dbReference type="EMBL" id="SNRW01002856">
    <property type="protein sequence ID" value="KAA6391519.1"/>
    <property type="molecule type" value="Genomic_DNA"/>
</dbReference>
<keyword evidence="1" id="KW-0472">Membrane</keyword>
<protein>
    <submittedName>
        <fullName evidence="2">Uncharacterized protein</fullName>
    </submittedName>
</protein>
<dbReference type="Proteomes" id="UP000324800">
    <property type="component" value="Unassembled WGS sequence"/>
</dbReference>
<reference evidence="2 3" key="1">
    <citation type="submission" date="2019-03" db="EMBL/GenBank/DDBJ databases">
        <title>Single cell metagenomics reveals metabolic interactions within the superorganism composed of flagellate Streblomastix strix and complex community of Bacteroidetes bacteria on its surface.</title>
        <authorList>
            <person name="Treitli S.C."/>
            <person name="Kolisko M."/>
            <person name="Husnik F."/>
            <person name="Keeling P."/>
            <person name="Hampl V."/>
        </authorList>
    </citation>
    <scope>NUCLEOTIDE SEQUENCE [LARGE SCALE GENOMIC DNA]</scope>
    <source>
        <strain evidence="2">ST1C</strain>
    </source>
</reference>
<dbReference type="AlphaFoldDB" id="A0A5J4WAW8"/>
<evidence type="ECO:0000256" key="1">
    <source>
        <dbReference type="SAM" id="Phobius"/>
    </source>
</evidence>
<gene>
    <name evidence="2" type="ORF">EZS28_012952</name>
</gene>
<proteinExistence type="predicted"/>
<name>A0A5J4WAW8_9EUKA</name>
<keyword evidence="1" id="KW-1133">Transmembrane helix</keyword>
<evidence type="ECO:0000313" key="3">
    <source>
        <dbReference type="Proteomes" id="UP000324800"/>
    </source>
</evidence>
<evidence type="ECO:0000313" key="2">
    <source>
        <dbReference type="EMBL" id="KAA6391519.1"/>
    </source>
</evidence>
<keyword evidence="1" id="KW-0812">Transmembrane</keyword>
<feature type="transmembrane region" description="Helical" evidence="1">
    <location>
        <begin position="90"/>
        <end position="110"/>
    </location>
</feature>
<organism evidence="2 3">
    <name type="scientific">Streblomastix strix</name>
    <dbReference type="NCBI Taxonomy" id="222440"/>
    <lineage>
        <taxon>Eukaryota</taxon>
        <taxon>Metamonada</taxon>
        <taxon>Preaxostyla</taxon>
        <taxon>Oxymonadida</taxon>
        <taxon>Streblomastigidae</taxon>
        <taxon>Streblomastix</taxon>
    </lineage>
</organism>
<comment type="caution">
    <text evidence="2">The sequence shown here is derived from an EMBL/GenBank/DDBJ whole genome shotgun (WGS) entry which is preliminary data.</text>
</comment>